<protein>
    <submittedName>
        <fullName evidence="2">Uncharacterized protein</fullName>
    </submittedName>
</protein>
<dbReference type="Proteomes" id="UP000676169">
    <property type="component" value="Chromosome"/>
</dbReference>
<feature type="region of interest" description="Disordered" evidence="1">
    <location>
        <begin position="34"/>
        <end position="79"/>
    </location>
</feature>
<dbReference type="AlphaFoldDB" id="A0A975G5F6"/>
<dbReference type="RefSeq" id="WP_211629369.1">
    <property type="nucleotide sequence ID" value="NZ_CP073100.1"/>
</dbReference>
<keyword evidence="3" id="KW-1185">Reference proteome</keyword>
<evidence type="ECO:0000256" key="1">
    <source>
        <dbReference type="SAM" id="MobiDB-lite"/>
    </source>
</evidence>
<evidence type="ECO:0000313" key="2">
    <source>
        <dbReference type="EMBL" id="QUE49308.1"/>
    </source>
</evidence>
<evidence type="ECO:0000313" key="3">
    <source>
        <dbReference type="Proteomes" id="UP000676169"/>
    </source>
</evidence>
<proteinExistence type="predicted"/>
<gene>
    <name evidence="2" type="ORF">KBB96_10535</name>
</gene>
<reference evidence="2" key="1">
    <citation type="submission" date="2021-04" db="EMBL/GenBank/DDBJ databases">
        <title>Luteolibacter sp. 32A isolated from the skin of an Anderson's salamander (Ambystoma andersonii).</title>
        <authorList>
            <person name="Spergser J."/>
            <person name="Busse H.-J."/>
        </authorList>
    </citation>
    <scope>NUCLEOTIDE SEQUENCE</scope>
    <source>
        <strain evidence="2">32A</strain>
    </source>
</reference>
<dbReference type="EMBL" id="CP073100">
    <property type="protein sequence ID" value="QUE49308.1"/>
    <property type="molecule type" value="Genomic_DNA"/>
</dbReference>
<feature type="compositionally biased region" description="Low complexity" evidence="1">
    <location>
        <begin position="48"/>
        <end position="66"/>
    </location>
</feature>
<organism evidence="2 3">
    <name type="scientific">Luteolibacter ambystomatis</name>
    <dbReference type="NCBI Taxonomy" id="2824561"/>
    <lineage>
        <taxon>Bacteria</taxon>
        <taxon>Pseudomonadati</taxon>
        <taxon>Verrucomicrobiota</taxon>
        <taxon>Verrucomicrobiia</taxon>
        <taxon>Verrucomicrobiales</taxon>
        <taxon>Verrucomicrobiaceae</taxon>
        <taxon>Luteolibacter</taxon>
    </lineage>
</organism>
<dbReference type="KEGG" id="lamb:KBB96_10535"/>
<name>A0A975G5F6_9BACT</name>
<sequence>MKNLPPFVLPVSSAVLFGIGGFIAGHGSSPLTNNAGVPSLKDGPSTTNGRNSSRGAGSGGDDMAAAPRGGKARQSLAKLDRGQLQGRISDLMHGPDRARAWLDFVDSLEPGQFADVVADFRAMGMSGTNLSEYAMLLSAWAKHDPLAALDFAEKNTGNAFARQTILSTWANSDLNGAMAWANSHFQGPPDQGNPWMVGVIRGIAAGDPARASQLMQEMPFSRERGDALVSLVPTVMAQGPDAAMAWADNLRDPSLRDRAMREIAPRLAEKDPRTAANWLTAANTPDAANTMDDVMTAWMKGNPSEATGYYETLPAGDLRREALSSVIASMASSDPNQAMTFLNNHRGEATDAIYEEFVWNSARSQPELAASQIANIQDPQNRDRTYMKMIGKWMKRDPQAAQQYLNSGAVPAGVVQQFQQPNGG</sequence>
<accession>A0A975G5F6</accession>